<evidence type="ECO:0000313" key="1">
    <source>
        <dbReference type="EMBL" id="KRT36264.1"/>
    </source>
</evidence>
<dbReference type="STRING" id="592015.HMPREF1705_04711"/>
<dbReference type="Proteomes" id="UP000005273">
    <property type="component" value="Unassembled WGS sequence"/>
</dbReference>
<evidence type="ECO:0000313" key="2">
    <source>
        <dbReference type="Proteomes" id="UP000005273"/>
    </source>
</evidence>
<gene>
    <name evidence="1" type="ORF">HMPREF1705_04711</name>
</gene>
<dbReference type="AlphaFoldDB" id="A0A0T5XD16"/>
<organism evidence="1 2">
    <name type="scientific">Acetomicrobium hydrogeniformans ATCC BAA-1850</name>
    <dbReference type="NCBI Taxonomy" id="592015"/>
    <lineage>
        <taxon>Bacteria</taxon>
        <taxon>Thermotogati</taxon>
        <taxon>Synergistota</taxon>
        <taxon>Synergistia</taxon>
        <taxon>Synergistales</taxon>
        <taxon>Acetomicrobiaceae</taxon>
        <taxon>Acetomicrobium</taxon>
    </lineage>
</organism>
<proteinExistence type="predicted"/>
<protein>
    <submittedName>
        <fullName evidence="1">Uncharacterized protein</fullName>
    </submittedName>
</protein>
<comment type="caution">
    <text evidence="1">The sequence shown here is derived from an EMBL/GenBank/DDBJ whole genome shotgun (WGS) entry which is preliminary data.</text>
</comment>
<accession>A0A0T5XD16</accession>
<keyword evidence="2" id="KW-1185">Reference proteome</keyword>
<dbReference type="EMBL" id="ACJX03000001">
    <property type="protein sequence ID" value="KRT36264.1"/>
    <property type="molecule type" value="Genomic_DNA"/>
</dbReference>
<sequence>MCLRNTLDVKKSRQENHKILYFSNTTCQTSTTTIKKGRIKHI</sequence>
<name>A0A0T5XD16_9BACT</name>
<reference evidence="2" key="1">
    <citation type="submission" date="2012-09" db="EMBL/GenBank/DDBJ databases">
        <authorList>
            <person name="Weinstock G."/>
            <person name="Sodergren E."/>
            <person name="Clifton S."/>
            <person name="Fulton L."/>
            <person name="Fulton B."/>
            <person name="Courtney L."/>
            <person name="Fronick C."/>
            <person name="Harrison M."/>
            <person name="Strong C."/>
            <person name="Farmer C."/>
            <person name="Delehaunty K."/>
            <person name="Markovic C."/>
            <person name="Hall O."/>
            <person name="Minx P."/>
            <person name="Tomlinson C."/>
            <person name="Mitreva M."/>
            <person name="Nelson J."/>
            <person name="Hou S."/>
            <person name="Wollam A."/>
            <person name="Pepin K.H."/>
            <person name="Johnson M."/>
            <person name="Bhonagiri V."/>
            <person name="Nash W.E."/>
            <person name="Suruliraj S."/>
            <person name="Warren W."/>
            <person name="Chinwalla A."/>
            <person name="Mardis E.R."/>
            <person name="Wilson R.K."/>
        </authorList>
    </citation>
    <scope>NUCLEOTIDE SEQUENCE [LARGE SCALE GENOMIC DNA]</scope>
    <source>
        <strain evidence="2">OS1</strain>
    </source>
</reference>